<evidence type="ECO:0000256" key="5">
    <source>
        <dbReference type="ARBA" id="ARBA00023002"/>
    </source>
</evidence>
<keyword evidence="5" id="KW-0560">Oxidoreductase</keyword>
<sequence length="376" mass="40037">MAAAIQLPETHRVLQLESTEEPLQVKTVPTPQPGPGSAVVQVLASAVISYSGDLYNGKRQYPFPMPMVPGCTAIGRVVAVGPDATTLTPGTLVLLECTIRGRDNSSAVMLSGIVQGFTEASAKLMHGEWRDSTYAQYCKFPLENCIPLNETRLLGEPSAGGLGYRVEDLTHMFRLLVPYGGLDDIGLKPGETIIIAPATGQFSSAAVRVALAMGAGRVIAMGRNEGALKQLRELDGRVSTVKITGDMEADAAALRAWGLADAFFDISPPMAAGSTHFKSGIAALRNGGRISLMGGLPSDVSFAYEDFMVRGLSMKGTWMYTRDQIAGFLRLVESGLLSLSKRGGLRVGATFGLEQWREAFEAARVAQTDETVAILP</sequence>
<dbReference type="RefSeq" id="XP_066657989.1">
    <property type="nucleotide sequence ID" value="XM_066794914.1"/>
</dbReference>
<dbReference type="InterPro" id="IPR013149">
    <property type="entry name" value="ADH-like_C"/>
</dbReference>
<dbReference type="InterPro" id="IPR013154">
    <property type="entry name" value="ADH-like_N"/>
</dbReference>
<evidence type="ECO:0000259" key="6">
    <source>
        <dbReference type="Pfam" id="PF00107"/>
    </source>
</evidence>
<keyword evidence="3" id="KW-0479">Metal-binding</keyword>
<dbReference type="EMBL" id="JBBPEH010000003">
    <property type="protein sequence ID" value="KAK7541058.1"/>
    <property type="molecule type" value="Genomic_DNA"/>
</dbReference>
<dbReference type="Pfam" id="PF00107">
    <property type="entry name" value="ADH_zinc_N"/>
    <property type="match status" value="1"/>
</dbReference>
<dbReference type="CDD" id="cd05188">
    <property type="entry name" value="MDR"/>
    <property type="match status" value="1"/>
</dbReference>
<keyword evidence="9" id="KW-1185">Reference proteome</keyword>
<evidence type="ECO:0000256" key="4">
    <source>
        <dbReference type="ARBA" id="ARBA00022833"/>
    </source>
</evidence>
<proteinExistence type="inferred from homology"/>
<evidence type="ECO:0000256" key="2">
    <source>
        <dbReference type="ARBA" id="ARBA00008072"/>
    </source>
</evidence>
<dbReference type="InterPro" id="IPR036291">
    <property type="entry name" value="NAD(P)-bd_dom_sf"/>
</dbReference>
<comment type="similarity">
    <text evidence="2">Belongs to the zinc-containing alcohol dehydrogenase family.</text>
</comment>
<dbReference type="InterPro" id="IPR011032">
    <property type="entry name" value="GroES-like_sf"/>
</dbReference>
<dbReference type="PANTHER" id="PTHR43350">
    <property type="entry name" value="NAD-DEPENDENT ALCOHOL DEHYDROGENASE"/>
    <property type="match status" value="1"/>
</dbReference>
<dbReference type="Gene3D" id="3.40.50.720">
    <property type="entry name" value="NAD(P)-binding Rossmann-like Domain"/>
    <property type="match status" value="1"/>
</dbReference>
<dbReference type="GeneID" id="92027820"/>
<evidence type="ECO:0000313" key="8">
    <source>
        <dbReference type="EMBL" id="KAK7541058.1"/>
    </source>
</evidence>
<evidence type="ECO:0000259" key="7">
    <source>
        <dbReference type="Pfam" id="PF08240"/>
    </source>
</evidence>
<keyword evidence="4" id="KW-0862">Zinc</keyword>
<evidence type="ECO:0000256" key="3">
    <source>
        <dbReference type="ARBA" id="ARBA00022723"/>
    </source>
</evidence>
<dbReference type="SUPFAM" id="SSF51735">
    <property type="entry name" value="NAD(P)-binding Rossmann-fold domains"/>
    <property type="match status" value="1"/>
</dbReference>
<reference evidence="8 9" key="1">
    <citation type="submission" date="2024-04" db="EMBL/GenBank/DDBJ databases">
        <title>Phyllosticta paracitricarpa is synonymous to the EU quarantine fungus P. citricarpa based on phylogenomic analyses.</title>
        <authorList>
            <consortium name="Lawrence Berkeley National Laboratory"/>
            <person name="Van ingen-buijs V.A."/>
            <person name="Van westerhoven A.C."/>
            <person name="Haridas S."/>
            <person name="Skiadas P."/>
            <person name="Martin F."/>
            <person name="Groenewald J.Z."/>
            <person name="Crous P.W."/>
            <person name="Seidl M.F."/>
        </authorList>
    </citation>
    <scope>NUCLEOTIDE SEQUENCE [LARGE SCALE GENOMIC DNA]</scope>
    <source>
        <strain evidence="8 9">CPC 17464</strain>
    </source>
</reference>
<feature type="domain" description="Alcohol dehydrogenase-like C-terminal" evidence="6">
    <location>
        <begin position="204"/>
        <end position="333"/>
    </location>
</feature>
<dbReference type="Gene3D" id="3.90.180.10">
    <property type="entry name" value="Medium-chain alcohol dehydrogenases, catalytic domain"/>
    <property type="match status" value="1"/>
</dbReference>
<gene>
    <name evidence="8" type="ORF">J3D65DRAFT_264575</name>
</gene>
<dbReference type="Proteomes" id="UP001360953">
    <property type="component" value="Unassembled WGS sequence"/>
</dbReference>
<comment type="caution">
    <text evidence="8">The sequence shown here is derived from an EMBL/GenBank/DDBJ whole genome shotgun (WGS) entry which is preliminary data.</text>
</comment>
<evidence type="ECO:0000313" key="9">
    <source>
        <dbReference type="Proteomes" id="UP001360953"/>
    </source>
</evidence>
<accession>A0ABR1M0S5</accession>
<organism evidence="8 9">
    <name type="scientific">Phyllosticta citribraziliensis</name>
    <dbReference type="NCBI Taxonomy" id="989973"/>
    <lineage>
        <taxon>Eukaryota</taxon>
        <taxon>Fungi</taxon>
        <taxon>Dikarya</taxon>
        <taxon>Ascomycota</taxon>
        <taxon>Pezizomycotina</taxon>
        <taxon>Dothideomycetes</taxon>
        <taxon>Dothideomycetes incertae sedis</taxon>
        <taxon>Botryosphaeriales</taxon>
        <taxon>Phyllostictaceae</taxon>
        <taxon>Phyllosticta</taxon>
    </lineage>
</organism>
<name>A0ABR1M0S5_9PEZI</name>
<dbReference type="Pfam" id="PF08240">
    <property type="entry name" value="ADH_N"/>
    <property type="match status" value="1"/>
</dbReference>
<protein>
    <submittedName>
        <fullName evidence="8">GroES-like protein</fullName>
    </submittedName>
</protein>
<dbReference type="SUPFAM" id="SSF50129">
    <property type="entry name" value="GroES-like"/>
    <property type="match status" value="1"/>
</dbReference>
<comment type="cofactor">
    <cofactor evidence="1">
        <name>Zn(2+)</name>
        <dbReference type="ChEBI" id="CHEBI:29105"/>
    </cofactor>
</comment>
<evidence type="ECO:0000256" key="1">
    <source>
        <dbReference type="ARBA" id="ARBA00001947"/>
    </source>
</evidence>
<feature type="domain" description="Alcohol dehydrogenase-like N-terminal" evidence="7">
    <location>
        <begin position="34"/>
        <end position="149"/>
    </location>
</feature>
<dbReference type="PANTHER" id="PTHR43350:SF17">
    <property type="entry name" value="NAD-DEPENDENT ALCOHOL DEHYDROGENASE"/>
    <property type="match status" value="1"/>
</dbReference>